<keyword evidence="2" id="KW-1185">Reference proteome</keyword>
<reference evidence="1 2" key="1">
    <citation type="submission" date="2019-07" db="EMBL/GenBank/DDBJ databases">
        <authorList>
            <person name="Kim J."/>
        </authorList>
    </citation>
    <scope>NUCLEOTIDE SEQUENCE [LARGE SCALE GENOMIC DNA]</scope>
    <source>
        <strain evidence="1 2">N4</strain>
    </source>
</reference>
<dbReference type="AlphaFoldDB" id="A0A559IXF0"/>
<evidence type="ECO:0000313" key="2">
    <source>
        <dbReference type="Proteomes" id="UP000318102"/>
    </source>
</evidence>
<comment type="caution">
    <text evidence="1">The sequence shown here is derived from an EMBL/GenBank/DDBJ whole genome shotgun (WGS) entry which is preliminary data.</text>
</comment>
<organism evidence="1 2">
    <name type="scientific">Paenibacillus agilis</name>
    <dbReference type="NCBI Taxonomy" id="3020863"/>
    <lineage>
        <taxon>Bacteria</taxon>
        <taxon>Bacillati</taxon>
        <taxon>Bacillota</taxon>
        <taxon>Bacilli</taxon>
        <taxon>Bacillales</taxon>
        <taxon>Paenibacillaceae</taxon>
        <taxon>Paenibacillus</taxon>
    </lineage>
</organism>
<dbReference type="RefSeq" id="WP_144987571.1">
    <property type="nucleotide sequence ID" value="NZ_VNJK01000001.1"/>
</dbReference>
<dbReference type="Proteomes" id="UP000318102">
    <property type="component" value="Unassembled WGS sequence"/>
</dbReference>
<accession>A0A559IXF0</accession>
<proteinExistence type="predicted"/>
<dbReference type="EMBL" id="VNJK01000001">
    <property type="protein sequence ID" value="TVX92271.1"/>
    <property type="molecule type" value="Genomic_DNA"/>
</dbReference>
<evidence type="ECO:0000313" key="1">
    <source>
        <dbReference type="EMBL" id="TVX92271.1"/>
    </source>
</evidence>
<sequence length="69" mass="7883">MNQQDKPNGKMTKVEMEMAVDQMLEFLPVFIAQAQPQAQLLRSKYVALKAEGFSDKEALHIVSTRPLYE</sequence>
<protein>
    <submittedName>
        <fullName evidence="1">Uncharacterized protein</fullName>
    </submittedName>
</protein>
<name>A0A559IXF0_9BACL</name>
<dbReference type="OrthoDB" id="2991056at2"/>
<gene>
    <name evidence="1" type="ORF">FPZ44_03850</name>
</gene>